<gene>
    <name evidence="2" type="ORF">JYB87_11265</name>
</gene>
<feature type="domain" description="DSBA-like thioredoxin" evidence="1">
    <location>
        <begin position="14"/>
        <end position="189"/>
    </location>
</feature>
<name>A0ABX7QMV4_9GAMM</name>
<dbReference type="SUPFAM" id="SSF52833">
    <property type="entry name" value="Thioredoxin-like"/>
    <property type="match status" value="1"/>
</dbReference>
<dbReference type="PANTHER" id="PTHR13887:SF51">
    <property type="entry name" value="DSBA FAMILY PROTEIN"/>
    <property type="match status" value="1"/>
</dbReference>
<sequence>MTNTQEITLHWIIDPLCGWSYGALSLLQATAQQWPAQFELHSGGLFMGYSRRRIDADWHLHVRDHDARIAELTGATFGEQYREHLCRDQSVVLDSLPASAAMLALQQHSGADALAFLAAAQHAWYVDGKDISQTSVLDAVAAKLGLAADVWQEARSDAAKQLASQAINRTRQLMAQHGAQGFPSLLVQRGTEYFNVPVNRFYGEPAALVQQLTQWLQA</sequence>
<proteinExistence type="predicted"/>
<evidence type="ECO:0000259" key="1">
    <source>
        <dbReference type="Pfam" id="PF01323"/>
    </source>
</evidence>
<protein>
    <submittedName>
        <fullName evidence="2">DsbA family protein</fullName>
    </submittedName>
</protein>
<reference evidence="2 3" key="1">
    <citation type="submission" date="2021-03" db="EMBL/GenBank/DDBJ databases">
        <title>Novel species identification of genus Shewanella.</title>
        <authorList>
            <person name="Liu G."/>
            <person name="Zhang Q."/>
        </authorList>
    </citation>
    <scope>NUCLEOTIDE SEQUENCE [LARGE SCALE GENOMIC DNA]</scope>
    <source>
        <strain evidence="2 3">FJAT-51800</strain>
    </source>
</reference>
<accession>A0ABX7QMV4</accession>
<dbReference type="RefSeq" id="WP_207353592.1">
    <property type="nucleotide sequence ID" value="NZ_CP071503.1"/>
</dbReference>
<dbReference type="InterPro" id="IPR001853">
    <property type="entry name" value="DSBA-like_thioredoxin_dom"/>
</dbReference>
<keyword evidence="3" id="KW-1185">Reference proteome</keyword>
<dbReference type="EMBL" id="CP071503">
    <property type="protein sequence ID" value="QSX32347.1"/>
    <property type="molecule type" value="Genomic_DNA"/>
</dbReference>
<dbReference type="InterPro" id="IPR036249">
    <property type="entry name" value="Thioredoxin-like_sf"/>
</dbReference>
<dbReference type="CDD" id="cd03025">
    <property type="entry name" value="DsbA_FrnE_like"/>
    <property type="match status" value="1"/>
</dbReference>
<evidence type="ECO:0000313" key="3">
    <source>
        <dbReference type="Proteomes" id="UP000662770"/>
    </source>
</evidence>
<dbReference type="Proteomes" id="UP000662770">
    <property type="component" value="Chromosome"/>
</dbReference>
<dbReference type="Pfam" id="PF01323">
    <property type="entry name" value="DSBA"/>
    <property type="match status" value="1"/>
</dbReference>
<dbReference type="Gene3D" id="3.40.30.10">
    <property type="entry name" value="Glutaredoxin"/>
    <property type="match status" value="1"/>
</dbReference>
<organism evidence="2 3">
    <name type="scientific">Shewanella avicenniae</name>
    <dbReference type="NCBI Taxonomy" id="2814294"/>
    <lineage>
        <taxon>Bacteria</taxon>
        <taxon>Pseudomonadati</taxon>
        <taxon>Pseudomonadota</taxon>
        <taxon>Gammaproteobacteria</taxon>
        <taxon>Alteromonadales</taxon>
        <taxon>Shewanellaceae</taxon>
        <taxon>Shewanella</taxon>
    </lineage>
</organism>
<dbReference type="PANTHER" id="PTHR13887">
    <property type="entry name" value="GLUTATHIONE S-TRANSFERASE KAPPA"/>
    <property type="match status" value="1"/>
</dbReference>
<evidence type="ECO:0000313" key="2">
    <source>
        <dbReference type="EMBL" id="QSX32347.1"/>
    </source>
</evidence>